<dbReference type="GO" id="GO:0005634">
    <property type="term" value="C:nucleus"/>
    <property type="evidence" value="ECO:0007669"/>
    <property type="project" value="UniProtKB-SubCell"/>
</dbReference>
<comment type="subcellular location">
    <subcellularLocation>
        <location evidence="1">Nucleus</location>
    </subcellularLocation>
</comment>
<dbReference type="Gene3D" id="1.10.10.10">
    <property type="entry name" value="Winged helix-like DNA-binding domain superfamily/Winged helix DNA-binding domain"/>
    <property type="match status" value="1"/>
</dbReference>
<feature type="non-terminal residue" evidence="7">
    <location>
        <position position="1"/>
    </location>
</feature>
<evidence type="ECO:0000256" key="1">
    <source>
        <dbReference type="ARBA" id="ARBA00004123"/>
    </source>
</evidence>
<evidence type="ECO:0000313" key="8">
    <source>
        <dbReference type="Proteomes" id="UP000541249"/>
    </source>
</evidence>
<dbReference type="InterPro" id="IPR036388">
    <property type="entry name" value="WH-like_DNA-bd_sf"/>
</dbReference>
<dbReference type="InterPro" id="IPR036390">
    <property type="entry name" value="WH_DNA-bd_sf"/>
</dbReference>
<dbReference type="SUPFAM" id="SSF46785">
    <property type="entry name" value="Winged helix' DNA-binding domain"/>
    <property type="match status" value="1"/>
</dbReference>
<dbReference type="AlphaFoldDB" id="A0A7L4D8R2"/>
<dbReference type="SMART" id="SM00415">
    <property type="entry name" value="HSF"/>
    <property type="match status" value="1"/>
</dbReference>
<dbReference type="GO" id="GO:0003700">
    <property type="term" value="F:DNA-binding transcription factor activity"/>
    <property type="evidence" value="ECO:0007669"/>
    <property type="project" value="InterPro"/>
</dbReference>
<comment type="caution">
    <text evidence="7">The sequence shown here is derived from an EMBL/GenBank/DDBJ whole genome shotgun (WGS) entry which is preliminary data.</text>
</comment>
<keyword evidence="4" id="KW-0539">Nucleus</keyword>
<evidence type="ECO:0000259" key="6">
    <source>
        <dbReference type="SMART" id="SM00415"/>
    </source>
</evidence>
<protein>
    <submittedName>
        <fullName evidence="7">HSF5 protein</fullName>
    </submittedName>
</protein>
<reference evidence="7 8" key="1">
    <citation type="submission" date="2019-09" db="EMBL/GenBank/DDBJ databases">
        <title>Bird 10,000 Genomes (B10K) Project - Family phase.</title>
        <authorList>
            <person name="Zhang G."/>
        </authorList>
    </citation>
    <scope>NUCLEOTIDE SEQUENCE [LARGE SCALE GENOMIC DNA]</scope>
    <source>
        <strain evidence="7">B10K-DU-002-51</strain>
        <tissue evidence="7">Muscle</tissue>
    </source>
</reference>
<dbReference type="EMBL" id="VZZY01010170">
    <property type="protein sequence ID" value="NXW58368.1"/>
    <property type="molecule type" value="Genomic_DNA"/>
</dbReference>
<organism evidence="7 8">
    <name type="scientific">Eurystomus gularis</name>
    <dbReference type="NCBI Taxonomy" id="325343"/>
    <lineage>
        <taxon>Eukaryota</taxon>
        <taxon>Metazoa</taxon>
        <taxon>Chordata</taxon>
        <taxon>Craniata</taxon>
        <taxon>Vertebrata</taxon>
        <taxon>Euteleostomi</taxon>
        <taxon>Archelosauria</taxon>
        <taxon>Archosauria</taxon>
        <taxon>Dinosauria</taxon>
        <taxon>Saurischia</taxon>
        <taxon>Theropoda</taxon>
        <taxon>Coelurosauria</taxon>
        <taxon>Aves</taxon>
        <taxon>Neognathae</taxon>
        <taxon>Neoaves</taxon>
        <taxon>Telluraves</taxon>
        <taxon>Coraciimorphae</taxon>
        <taxon>Coraciiformes</taxon>
        <taxon>Coraciidae</taxon>
        <taxon>Eurystomus</taxon>
    </lineage>
</organism>
<gene>
    <name evidence="7" type="primary">Hsf5</name>
    <name evidence="7" type="ORF">EURGUL_R07431</name>
</gene>
<evidence type="ECO:0000256" key="5">
    <source>
        <dbReference type="RuleBase" id="RU004020"/>
    </source>
</evidence>
<name>A0A7L4D8R2_9AVES</name>
<dbReference type="Proteomes" id="UP000541249">
    <property type="component" value="Unassembled WGS sequence"/>
</dbReference>
<evidence type="ECO:0000313" key="7">
    <source>
        <dbReference type="EMBL" id="NXW58368.1"/>
    </source>
</evidence>
<feature type="non-terminal residue" evidence="7">
    <location>
        <position position="152"/>
    </location>
</feature>
<dbReference type="OrthoDB" id="6418155at2759"/>
<keyword evidence="3" id="KW-0238">DNA-binding</keyword>
<evidence type="ECO:0000256" key="3">
    <source>
        <dbReference type="ARBA" id="ARBA00023125"/>
    </source>
</evidence>
<dbReference type="PANTHER" id="PTHR10015">
    <property type="entry name" value="HEAT SHOCK TRANSCRIPTION FACTOR"/>
    <property type="match status" value="1"/>
</dbReference>
<sequence length="152" mass="16835">SFPAKLWWLVNSPRFRSIHWDARGQGLLIDEQLFVWEVLDPGPGRGSGLAGDGVAGATNIFKTKSFTSFIRQLNLYGFHRVAKRLVVEPRPGPGPEAGGEDGGGSICFVYHFHSPHFCRGRPDLLVHLKRLTKANKAKLAAGLELTDHLPRR</sequence>
<dbReference type="Pfam" id="PF00447">
    <property type="entry name" value="HSF_DNA-bind"/>
    <property type="match status" value="1"/>
</dbReference>
<dbReference type="InterPro" id="IPR000232">
    <property type="entry name" value="HSF_DNA-bd"/>
</dbReference>
<keyword evidence="8" id="KW-1185">Reference proteome</keyword>
<proteinExistence type="inferred from homology"/>
<evidence type="ECO:0000256" key="4">
    <source>
        <dbReference type="ARBA" id="ARBA00023242"/>
    </source>
</evidence>
<evidence type="ECO:0000256" key="2">
    <source>
        <dbReference type="ARBA" id="ARBA00006403"/>
    </source>
</evidence>
<accession>A0A7L4D8R2</accession>
<dbReference type="PANTHER" id="PTHR10015:SF278">
    <property type="entry name" value="HEAT SHOCK FACTOR PROTEIN 5"/>
    <property type="match status" value="1"/>
</dbReference>
<comment type="similarity">
    <text evidence="2 5">Belongs to the HSF family.</text>
</comment>
<feature type="domain" description="HSF-type DNA-binding" evidence="6">
    <location>
        <begin position="2"/>
        <end position="131"/>
    </location>
</feature>
<dbReference type="GO" id="GO:0043565">
    <property type="term" value="F:sequence-specific DNA binding"/>
    <property type="evidence" value="ECO:0007669"/>
    <property type="project" value="InterPro"/>
</dbReference>